<evidence type="ECO:0000256" key="1">
    <source>
        <dbReference type="ARBA" id="ARBA00022679"/>
    </source>
</evidence>
<dbReference type="Proteomes" id="UP000014158">
    <property type="component" value="Unassembled WGS sequence"/>
</dbReference>
<dbReference type="Gene3D" id="3.40.50.510">
    <property type="entry name" value="Phosphotransferase system, mannose-type IIA component"/>
    <property type="match status" value="1"/>
</dbReference>
<dbReference type="PROSITE" id="PS51096">
    <property type="entry name" value="PTS_EIIA_TYPE_4"/>
    <property type="match status" value="1"/>
</dbReference>
<feature type="domain" description="PRD" evidence="3">
    <location>
        <begin position="798"/>
        <end position="894"/>
    </location>
</feature>
<proteinExistence type="predicted"/>
<dbReference type="HOGENOM" id="CLU_014204_1_0_9"/>
<evidence type="ECO:0000313" key="5">
    <source>
        <dbReference type="EMBL" id="EOT82165.1"/>
    </source>
</evidence>
<dbReference type="InterPro" id="IPR011608">
    <property type="entry name" value="PRD"/>
</dbReference>
<dbReference type="PATRIC" id="fig|1158602.3.peg.3850"/>
<evidence type="ECO:0000259" key="2">
    <source>
        <dbReference type="PROSITE" id="PS51096"/>
    </source>
</evidence>
<dbReference type="InterPro" id="IPR027417">
    <property type="entry name" value="P-loop_NTPase"/>
</dbReference>
<dbReference type="OrthoDB" id="9771372at2"/>
<reference evidence="4 6" key="1">
    <citation type="submission" date="2013-02" db="EMBL/GenBank/DDBJ databases">
        <title>The Genome Sequence of Enterococcus raffinosus ATCC_49464.</title>
        <authorList>
            <consortium name="The Broad Institute Genome Sequencing Platform"/>
            <consortium name="The Broad Institute Genome Sequencing Center for Infectious Disease"/>
            <person name="Earl A.M."/>
            <person name="Gilmore M.S."/>
            <person name="Lebreton F."/>
            <person name="Walker B."/>
            <person name="Young S.K."/>
            <person name="Zeng Q."/>
            <person name="Gargeya S."/>
            <person name="Fitzgerald M."/>
            <person name="Haas B."/>
            <person name="Abouelleil A."/>
            <person name="Alvarado L."/>
            <person name="Arachchi H.M."/>
            <person name="Berlin A.M."/>
            <person name="Chapman S.B."/>
            <person name="Dewar J."/>
            <person name="Goldberg J."/>
            <person name="Griggs A."/>
            <person name="Gujja S."/>
            <person name="Hansen M."/>
            <person name="Howarth C."/>
            <person name="Imamovic A."/>
            <person name="Larimer J."/>
            <person name="McCowan C."/>
            <person name="Murphy C."/>
            <person name="Neiman D."/>
            <person name="Pearson M."/>
            <person name="Priest M."/>
            <person name="Roberts A."/>
            <person name="Saif S."/>
            <person name="Shea T."/>
            <person name="Sisk P."/>
            <person name="Sykes S."/>
            <person name="Wortman J."/>
            <person name="Nusbaum C."/>
            <person name="Birren B."/>
        </authorList>
    </citation>
    <scope>NUCLEOTIDE SEQUENCE [LARGE SCALE GENOMIC DNA]</scope>
    <source>
        <strain evidence="4 6">ATCC 49464</strain>
    </source>
</reference>
<reference evidence="5 7" key="2">
    <citation type="submission" date="2013-03" db="EMBL/GenBank/DDBJ databases">
        <title>The Genome Sequence of Enterococcus raffinosus ATCC_49464 (PacBio/Illumina hybrid assembly).</title>
        <authorList>
            <consortium name="The Broad Institute Genomics Platform"/>
            <consortium name="The Broad Institute Genome Sequencing Center for Infectious Disease"/>
            <person name="Earl A."/>
            <person name="Russ C."/>
            <person name="Gilmore M."/>
            <person name="Surin D."/>
            <person name="Walker B."/>
            <person name="Young S."/>
            <person name="Zeng Q."/>
            <person name="Gargeya S."/>
            <person name="Fitzgerald M."/>
            <person name="Haas B."/>
            <person name="Abouelleil A."/>
            <person name="Allen A.W."/>
            <person name="Alvarado L."/>
            <person name="Arachchi H.M."/>
            <person name="Berlin A.M."/>
            <person name="Chapman S.B."/>
            <person name="Gainer-Dewar J."/>
            <person name="Goldberg J."/>
            <person name="Griggs A."/>
            <person name="Gujja S."/>
            <person name="Hansen M."/>
            <person name="Howarth C."/>
            <person name="Imamovic A."/>
            <person name="Ireland A."/>
            <person name="Larimer J."/>
            <person name="McCowan C."/>
            <person name="Murphy C."/>
            <person name="Pearson M."/>
            <person name="Poon T.W."/>
            <person name="Priest M."/>
            <person name="Roberts A."/>
            <person name="Saif S."/>
            <person name="Shea T."/>
            <person name="Sisk P."/>
            <person name="Sykes S."/>
            <person name="Wortman J."/>
            <person name="Nusbaum C."/>
            <person name="Birren B."/>
        </authorList>
    </citation>
    <scope>NUCLEOTIDE SEQUENCE [LARGE SCALE GENOMIC DNA]</scope>
    <source>
        <strain evidence="5 7">ATCC 49464</strain>
    </source>
</reference>
<dbReference type="EMBL" id="ASWF01000001">
    <property type="protein sequence ID" value="EOT82165.1"/>
    <property type="molecule type" value="Genomic_DNA"/>
</dbReference>
<evidence type="ECO:0000259" key="3">
    <source>
        <dbReference type="PROSITE" id="PS51372"/>
    </source>
</evidence>
<dbReference type="SUPFAM" id="SSF53062">
    <property type="entry name" value="PTS system fructose IIA component-like"/>
    <property type="match status" value="1"/>
</dbReference>
<dbReference type="AlphaFoldDB" id="R2R2V9"/>
<dbReference type="GO" id="GO:0016020">
    <property type="term" value="C:membrane"/>
    <property type="evidence" value="ECO:0007669"/>
    <property type="project" value="InterPro"/>
</dbReference>
<dbReference type="Pfam" id="PF00874">
    <property type="entry name" value="PRD"/>
    <property type="match status" value="1"/>
</dbReference>
<dbReference type="Gene3D" id="1.10.1790.10">
    <property type="entry name" value="PRD domain"/>
    <property type="match status" value="1"/>
</dbReference>
<evidence type="ECO:0000313" key="6">
    <source>
        <dbReference type="Proteomes" id="UP000013877"/>
    </source>
</evidence>
<sequence>MADVRQEILEYLKAKEYKLDKLGAEDLKDFTTIHIANSLCISRGLASQYLNSLFKEKKLVKIQSKPVYFLEVSSVEQFFGLTVKKNIFDGIEEFVDYLTNERDAKEDFYEAIGHDLSLAYPLSQCKAALEYSEEGIPFILHGARGTGKSFIGYLIYKYCLIKELIPPSSKMLIVTCKNFDKTAATIGIEEISPTLKRNAKLKKVSEIAQNLSEHTLIFFDDLDYLDHFTQYLLLNQFTKQFRMFASALQIETMNEAVRNQFPISVELPLLENRSLVEKKQFLRTAMFNEERKLKKSLKITQSAMNFLLQAAFEGNLIDFNNLLISSAVFSNSDSSQEIIINRMSLPNELPINEALGISPGNEEVLLSPNDIVVDNFAEVLSSFSKKLFRQLTQQLNHSFDEEAFVKQAYGTYAELADYLIYEQNYNNGKINALQHAITELFTQFSTANRIMIPANFMVVLARYLFSKYQLKSSEAGGFTDEQTNQINYYLEIHFKDQSYLAEELLIKLESALNLTLDSTDKLLLFINIARYNTNMVINRNLCFIICHGYSTASSIADVTNSILGKKIYTPIDMPIDSNAQDILKKLYDYLSKYQQLSYERIVVLIDMGSLSEVGVMLKDFADANIYLIDNVTTSLALEIGLHVGQNTLMDKDMEEICGACTCKYVKFESGKKKDAVLFISDINSNMAEEFSLLFKKSLPVSSDITIAPIDSRVVNDRNLWNETKEEYNVLFISGMSNHKINDAEFIPIEEVITQEALEKVEQIFQTKSSMSNEEIEIFQKNLAKSFSLENIIESITFLDPIKLFHLVEDSIYQLEIHLAQKFSIGTKMGLYIHVSCLIEKLVTKQRVISYEGIPSLADPAMEQKIMDSFMNIKRAFDIEIPKSEIDYIAYYIYG</sequence>
<dbReference type="Proteomes" id="UP000013877">
    <property type="component" value="Unassembled WGS sequence"/>
</dbReference>
<dbReference type="InterPro" id="IPR036634">
    <property type="entry name" value="PRD_sf"/>
</dbReference>
<dbReference type="eggNOG" id="COG3933">
    <property type="taxonomic scope" value="Bacteria"/>
</dbReference>
<dbReference type="GO" id="GO:0016740">
    <property type="term" value="F:transferase activity"/>
    <property type="evidence" value="ECO:0007669"/>
    <property type="project" value="UniProtKB-KW"/>
</dbReference>
<dbReference type="GO" id="GO:0006355">
    <property type="term" value="P:regulation of DNA-templated transcription"/>
    <property type="evidence" value="ECO:0007669"/>
    <property type="project" value="InterPro"/>
</dbReference>
<dbReference type="InterPro" id="IPR004701">
    <property type="entry name" value="PTS_EIIA_man-typ"/>
</dbReference>
<dbReference type="EMBL" id="AJAL01000020">
    <property type="protein sequence ID" value="EOH74986.1"/>
    <property type="molecule type" value="Genomic_DNA"/>
</dbReference>
<gene>
    <name evidence="5" type="ORF">I590_00590</name>
    <name evidence="4" type="ORF">UAK_03850</name>
</gene>
<accession>R2R2V9</accession>
<name>R2R2V9_9ENTE</name>
<keyword evidence="1" id="KW-0808">Transferase</keyword>
<organism evidence="4 6">
    <name type="scientific">Enterococcus raffinosus ATCC 49464</name>
    <dbReference type="NCBI Taxonomy" id="1158602"/>
    <lineage>
        <taxon>Bacteria</taxon>
        <taxon>Bacillati</taxon>
        <taxon>Bacillota</taxon>
        <taxon>Bacilli</taxon>
        <taxon>Lactobacillales</taxon>
        <taxon>Enterococcaceae</taxon>
        <taxon>Enterococcus</taxon>
    </lineage>
</organism>
<feature type="domain" description="PTS EIIA type-4" evidence="2">
    <location>
        <begin position="539"/>
        <end position="674"/>
    </location>
</feature>
<dbReference type="eggNOG" id="COG1221">
    <property type="taxonomic scope" value="Bacteria"/>
</dbReference>
<evidence type="ECO:0000313" key="4">
    <source>
        <dbReference type="EMBL" id="EOH74986.1"/>
    </source>
</evidence>
<protein>
    <recommendedName>
        <fullName evidence="8">PRD domain-containing protein</fullName>
    </recommendedName>
</protein>
<keyword evidence="7" id="KW-1185">Reference proteome</keyword>
<dbReference type="Gene3D" id="3.40.50.300">
    <property type="entry name" value="P-loop containing nucleotide triphosphate hydrolases"/>
    <property type="match status" value="1"/>
</dbReference>
<dbReference type="GO" id="GO:0009401">
    <property type="term" value="P:phosphoenolpyruvate-dependent sugar phosphotransferase system"/>
    <property type="evidence" value="ECO:0007669"/>
    <property type="project" value="InterPro"/>
</dbReference>
<evidence type="ECO:0008006" key="8">
    <source>
        <dbReference type="Google" id="ProtNLM"/>
    </source>
</evidence>
<dbReference type="InterPro" id="IPR036662">
    <property type="entry name" value="PTS_EIIA_man-typ_sf"/>
</dbReference>
<comment type="caution">
    <text evidence="4">The sequence shown here is derived from an EMBL/GenBank/DDBJ whole genome shotgun (WGS) entry which is preliminary data.</text>
</comment>
<dbReference type="RefSeq" id="WP_010747013.1">
    <property type="nucleotide sequence ID" value="NZ_ASWF01000001.1"/>
</dbReference>
<dbReference type="SUPFAM" id="SSF63520">
    <property type="entry name" value="PTS-regulatory domain, PRD"/>
    <property type="match status" value="1"/>
</dbReference>
<dbReference type="SUPFAM" id="SSF52540">
    <property type="entry name" value="P-loop containing nucleoside triphosphate hydrolases"/>
    <property type="match status" value="1"/>
</dbReference>
<dbReference type="PROSITE" id="PS51372">
    <property type="entry name" value="PRD_2"/>
    <property type="match status" value="1"/>
</dbReference>
<evidence type="ECO:0000313" key="7">
    <source>
        <dbReference type="Proteomes" id="UP000014158"/>
    </source>
</evidence>